<evidence type="ECO:0000313" key="2">
    <source>
        <dbReference type="Proteomes" id="UP000029578"/>
    </source>
</evidence>
<dbReference type="EMBL" id="JRNS01000411">
    <property type="protein sequence ID" value="KGF46308.1"/>
    <property type="molecule type" value="Genomic_DNA"/>
</dbReference>
<reference evidence="1 2" key="1">
    <citation type="submission" date="2014-07" db="EMBL/GenBank/DDBJ databases">
        <authorList>
            <person name="McCorrison J."/>
            <person name="Sanka R."/>
            <person name="Torralba M."/>
            <person name="Gillis M."/>
            <person name="Haft D.H."/>
            <person name="Methe B."/>
            <person name="Sutton G."/>
            <person name="Nelson K.E."/>
        </authorList>
    </citation>
    <scope>NUCLEOTIDE SEQUENCE [LARGE SCALE GENOMIC DNA]</scope>
    <source>
        <strain evidence="1 2">DNF00666</strain>
    </source>
</reference>
<gene>
    <name evidence="1" type="ORF">HMPREF0661_08265</name>
</gene>
<sequence>MITESLIRKKFVHNTMTDAVNRLYAAWRPAISVFQVRSGELQRFAQSGASSKQISDGSYELRLFIPLHLRFLDIQYRKPKGKRAQRQSNLYNKLVWPILYKHVFPELRYGFTDEVRHSLHNQLSHAIEKK</sequence>
<accession>A0A096AGS7</accession>
<name>A0A096AGS7_9BACT</name>
<organism evidence="1 2">
    <name type="scientific">Prevotella melaninogenica DNF00666</name>
    <dbReference type="NCBI Taxonomy" id="1401073"/>
    <lineage>
        <taxon>Bacteria</taxon>
        <taxon>Pseudomonadati</taxon>
        <taxon>Bacteroidota</taxon>
        <taxon>Bacteroidia</taxon>
        <taxon>Bacteroidales</taxon>
        <taxon>Prevotellaceae</taxon>
        <taxon>Prevotella</taxon>
    </lineage>
</organism>
<evidence type="ECO:0000313" key="1">
    <source>
        <dbReference type="EMBL" id="KGF46308.1"/>
    </source>
</evidence>
<proteinExistence type="predicted"/>
<dbReference type="Proteomes" id="UP000029578">
    <property type="component" value="Unassembled WGS sequence"/>
</dbReference>
<comment type="caution">
    <text evidence="1">The sequence shown here is derived from an EMBL/GenBank/DDBJ whole genome shotgun (WGS) entry which is preliminary data.</text>
</comment>
<dbReference type="AlphaFoldDB" id="A0A096AGS7"/>
<protein>
    <submittedName>
        <fullName evidence="1">Uncharacterized protein</fullName>
    </submittedName>
</protein>